<evidence type="ECO:0000313" key="3">
    <source>
        <dbReference type="Proteomes" id="UP001243330"/>
    </source>
</evidence>
<comment type="caution">
    <text evidence="2">The sequence shown here is derived from an EMBL/GenBank/DDBJ whole genome shotgun (WGS) entry which is preliminary data.</text>
</comment>
<evidence type="ECO:0000256" key="1">
    <source>
        <dbReference type="SAM" id="MobiDB-lite"/>
    </source>
</evidence>
<dbReference type="Proteomes" id="UP001243330">
    <property type="component" value="Unassembled WGS sequence"/>
</dbReference>
<feature type="region of interest" description="Disordered" evidence="1">
    <location>
        <begin position="22"/>
        <end position="44"/>
    </location>
</feature>
<name>A0AAD9AXR1_9PEZI</name>
<feature type="compositionally biased region" description="Polar residues" evidence="1">
    <location>
        <begin position="188"/>
        <end position="222"/>
    </location>
</feature>
<accession>A0AAD9AXR1</accession>
<dbReference type="AlphaFoldDB" id="A0AAD9AXR1"/>
<feature type="compositionally biased region" description="Polar residues" evidence="1">
    <location>
        <begin position="260"/>
        <end position="270"/>
    </location>
</feature>
<sequence>MSLSDHGLNLAVDLSNRKLGQRLAHQPASTTSYNVPPPHTRDGSVVKSASLDGISCSPGSPLRPLRPGKTWNLVVCFMQALSQTFFATLKGLPVCRHSKSTNDIDTTHSAINGPGQRSGYPHCRSEDRADENWDLVWSFSINLLALLFGATRRDAAHDGQLGIDSEDRSLDSGPMTDELAVYEELTEATQGTNPTPCHSQSGTSLLPLQPHVTQPKRSSPNDNKAAVSRGPGQETRLAGAAQKRKGKHTILPPKDADLSRLNSTNVTCKE</sequence>
<dbReference type="EMBL" id="JAQOWY010000009">
    <property type="protein sequence ID" value="KAK1856431.1"/>
    <property type="molecule type" value="Genomic_DNA"/>
</dbReference>
<organism evidence="2 3">
    <name type="scientific">Colletotrichum chrysophilum</name>
    <dbReference type="NCBI Taxonomy" id="1836956"/>
    <lineage>
        <taxon>Eukaryota</taxon>
        <taxon>Fungi</taxon>
        <taxon>Dikarya</taxon>
        <taxon>Ascomycota</taxon>
        <taxon>Pezizomycotina</taxon>
        <taxon>Sordariomycetes</taxon>
        <taxon>Hypocreomycetidae</taxon>
        <taxon>Glomerellales</taxon>
        <taxon>Glomerellaceae</taxon>
        <taxon>Colletotrichum</taxon>
        <taxon>Colletotrichum gloeosporioides species complex</taxon>
    </lineage>
</organism>
<gene>
    <name evidence="2" type="ORF">CCHR01_01002</name>
</gene>
<keyword evidence="3" id="KW-1185">Reference proteome</keyword>
<proteinExistence type="predicted"/>
<reference evidence="2" key="1">
    <citation type="submission" date="2023-01" db="EMBL/GenBank/DDBJ databases">
        <title>Colletotrichum chrysophilum M932 genome sequence.</title>
        <authorList>
            <person name="Baroncelli R."/>
        </authorList>
    </citation>
    <scope>NUCLEOTIDE SEQUENCE</scope>
    <source>
        <strain evidence="2">M932</strain>
    </source>
</reference>
<protein>
    <submittedName>
        <fullName evidence="2">Uncharacterized protein</fullName>
    </submittedName>
</protein>
<evidence type="ECO:0000313" key="2">
    <source>
        <dbReference type="EMBL" id="KAK1856431.1"/>
    </source>
</evidence>
<feature type="region of interest" description="Disordered" evidence="1">
    <location>
        <begin position="188"/>
        <end position="270"/>
    </location>
</feature>